<sequence>MRLELFSPNLSQRHEITHAISSSFSEYYNDIGKFTVVLPMDDYNVSIVELNAVLYIVERKLAYEVAEIRYNCDSNEITLNGFSLNNKLNRRIIASSGSISNVEKDVYSIVNANLRGLDILIAPEKGLSETINATSISGKELLQGVKSILTKAKLGNRVVLDYRNKTETFEIYRGVDRTSGLDAVMFVQERGTAAGLVVDKDISTYKNVCYCVAKYADGTEFTAVAGKTDGEDRRELISEFSGDSQKDGESNEDFYRRVQNYAALQLGNYRDRSGFDIDADGDEIGIAYNVGDLVWCVSLRLGIKYKARITAAKYTQDINGSTIKLVIGDPVLTVLG</sequence>
<protein>
    <recommendedName>
        <fullName evidence="1">Gp28/Gp37-like domain-containing protein</fullName>
    </recommendedName>
</protein>
<name>A0A8S5TVV8_9CAUD</name>
<evidence type="ECO:0000259" key="1">
    <source>
        <dbReference type="Pfam" id="PF14594"/>
    </source>
</evidence>
<dbReference type="InterPro" id="IPR029432">
    <property type="entry name" value="Gp28/Gp37-like_dom"/>
</dbReference>
<dbReference type="EMBL" id="BK015943">
    <property type="protein sequence ID" value="DAF86340.1"/>
    <property type="molecule type" value="Genomic_DNA"/>
</dbReference>
<accession>A0A8S5TVV8</accession>
<reference evidence="2" key="1">
    <citation type="journal article" date="2021" name="Proc. Natl. Acad. Sci. U.S.A.">
        <title>A Catalog of Tens of Thousands of Viruses from Human Metagenomes Reveals Hidden Associations with Chronic Diseases.</title>
        <authorList>
            <person name="Tisza M.J."/>
            <person name="Buck C.B."/>
        </authorList>
    </citation>
    <scope>NUCLEOTIDE SEQUENCE</scope>
    <source>
        <strain evidence="2">CtmxA102</strain>
    </source>
</reference>
<evidence type="ECO:0000313" key="2">
    <source>
        <dbReference type="EMBL" id="DAF86340.1"/>
    </source>
</evidence>
<feature type="domain" description="Gp28/Gp37-like" evidence="1">
    <location>
        <begin position="3"/>
        <end position="329"/>
    </location>
</feature>
<dbReference type="Pfam" id="PF14594">
    <property type="entry name" value="Sipho_Gp37"/>
    <property type="match status" value="1"/>
</dbReference>
<proteinExistence type="predicted"/>
<organism evidence="2">
    <name type="scientific">Siphoviridae sp. ctmxA102</name>
    <dbReference type="NCBI Taxonomy" id="2825657"/>
    <lineage>
        <taxon>Viruses</taxon>
        <taxon>Duplodnaviria</taxon>
        <taxon>Heunggongvirae</taxon>
        <taxon>Uroviricota</taxon>
        <taxon>Caudoviricetes</taxon>
    </lineage>
</organism>